<gene>
    <name evidence="2" type="ORF">NQ317_005966</name>
</gene>
<organism evidence="2 3">
    <name type="scientific">Molorchus minor</name>
    <dbReference type="NCBI Taxonomy" id="1323400"/>
    <lineage>
        <taxon>Eukaryota</taxon>
        <taxon>Metazoa</taxon>
        <taxon>Ecdysozoa</taxon>
        <taxon>Arthropoda</taxon>
        <taxon>Hexapoda</taxon>
        <taxon>Insecta</taxon>
        <taxon>Pterygota</taxon>
        <taxon>Neoptera</taxon>
        <taxon>Endopterygota</taxon>
        <taxon>Coleoptera</taxon>
        <taxon>Polyphaga</taxon>
        <taxon>Cucujiformia</taxon>
        <taxon>Chrysomeloidea</taxon>
        <taxon>Cerambycidae</taxon>
        <taxon>Lamiinae</taxon>
        <taxon>Monochamini</taxon>
        <taxon>Molorchus</taxon>
    </lineage>
</organism>
<feature type="domain" description="GH18" evidence="1">
    <location>
        <begin position="1"/>
        <end position="47"/>
    </location>
</feature>
<reference evidence="2" key="1">
    <citation type="journal article" date="2023" name="Insect Mol. Biol.">
        <title>Genome sequencing provides insights into the evolution of gene families encoding plant cell wall-degrading enzymes in longhorned beetles.</title>
        <authorList>
            <person name="Shin N.R."/>
            <person name="Okamura Y."/>
            <person name="Kirsch R."/>
            <person name="Pauchet Y."/>
        </authorList>
    </citation>
    <scope>NUCLEOTIDE SEQUENCE</scope>
    <source>
        <strain evidence="2">MMC_N1</strain>
    </source>
</reference>
<dbReference type="InterPro" id="IPR017853">
    <property type="entry name" value="GH"/>
</dbReference>
<dbReference type="Gene3D" id="3.20.20.80">
    <property type="entry name" value="Glycosidases"/>
    <property type="match status" value="1"/>
</dbReference>
<dbReference type="EMBL" id="JAPWTJ010002248">
    <property type="protein sequence ID" value="KAJ8967067.1"/>
    <property type="molecule type" value="Genomic_DNA"/>
</dbReference>
<keyword evidence="3" id="KW-1185">Reference proteome</keyword>
<dbReference type="PROSITE" id="PS51910">
    <property type="entry name" value="GH18_2"/>
    <property type="match status" value="1"/>
</dbReference>
<evidence type="ECO:0000313" key="2">
    <source>
        <dbReference type="EMBL" id="KAJ8967067.1"/>
    </source>
</evidence>
<dbReference type="InterPro" id="IPR001223">
    <property type="entry name" value="Glyco_hydro18_cat"/>
</dbReference>
<dbReference type="Proteomes" id="UP001162164">
    <property type="component" value="Unassembled WGS sequence"/>
</dbReference>
<accession>A0ABQ9IVP5</accession>
<name>A0ABQ9IVP5_9CUCU</name>
<comment type="caution">
    <text evidence="2">The sequence shown here is derived from an EMBL/GenBank/DDBJ whole genome shotgun (WGS) entry which is preliminary data.</text>
</comment>
<evidence type="ECO:0000259" key="1">
    <source>
        <dbReference type="PROSITE" id="PS51910"/>
    </source>
</evidence>
<protein>
    <recommendedName>
        <fullName evidence="1">GH18 domain-containing protein</fullName>
    </recommendedName>
</protein>
<proteinExistence type="predicted"/>
<dbReference type="SUPFAM" id="SSF51445">
    <property type="entry name" value="(Trans)glycosidases"/>
    <property type="match status" value="1"/>
</dbReference>
<sequence>MTTSIGYIKSQNLGGVMVWHIGGDDITGECGKKQGLLKLINEEFNNVKQTRGIIPKIDIRHDESVQLLLL</sequence>
<evidence type="ECO:0000313" key="3">
    <source>
        <dbReference type="Proteomes" id="UP001162164"/>
    </source>
</evidence>